<sequence>MTLQENNGHGGYGNGAEGGHGGGGEEGGHGGGAVDGAEGNQEDEDDDNENGDDAISAIVAAAIRHAKLMMKNAWRAVVLTAGFRLAITLASFIRIIYLSFSTANNPMPRSLLRQRIARDWVAINVVDDDVWMDAFLDLFFALSLALAHFEEDQLWLDTEA</sequence>
<name>A0A328DC05_9ASTE</name>
<protein>
    <submittedName>
        <fullName evidence="3">Uncharacterized protein</fullName>
    </submittedName>
</protein>
<feature type="region of interest" description="Disordered" evidence="1">
    <location>
        <begin position="1"/>
        <end position="51"/>
    </location>
</feature>
<feature type="compositionally biased region" description="Acidic residues" evidence="1">
    <location>
        <begin position="40"/>
        <end position="51"/>
    </location>
</feature>
<gene>
    <name evidence="3" type="ORF">DM860_009718</name>
</gene>
<dbReference type="EMBL" id="NQVE01000161">
    <property type="protein sequence ID" value="RAL42936.1"/>
    <property type="molecule type" value="Genomic_DNA"/>
</dbReference>
<comment type="caution">
    <text evidence="3">The sequence shown here is derived from an EMBL/GenBank/DDBJ whole genome shotgun (WGS) entry which is preliminary data.</text>
</comment>
<accession>A0A328DC05</accession>
<keyword evidence="2" id="KW-0812">Transmembrane</keyword>
<feature type="transmembrane region" description="Helical" evidence="2">
    <location>
        <begin position="73"/>
        <end position="97"/>
    </location>
</feature>
<keyword evidence="2" id="KW-0472">Membrane</keyword>
<evidence type="ECO:0000256" key="1">
    <source>
        <dbReference type="SAM" id="MobiDB-lite"/>
    </source>
</evidence>
<keyword evidence="4" id="KW-1185">Reference proteome</keyword>
<dbReference type="AlphaFoldDB" id="A0A328DC05"/>
<reference evidence="3 4" key="1">
    <citation type="submission" date="2018-06" db="EMBL/GenBank/DDBJ databases">
        <title>The Genome of Cuscuta australis (Dodder) Provides Insight into the Evolution of Plant Parasitism.</title>
        <authorList>
            <person name="Liu H."/>
        </authorList>
    </citation>
    <scope>NUCLEOTIDE SEQUENCE [LARGE SCALE GENOMIC DNA]</scope>
    <source>
        <strain evidence="4">cv. Yunnan</strain>
        <tissue evidence="3">Vines</tissue>
    </source>
</reference>
<keyword evidence="2" id="KW-1133">Transmembrane helix</keyword>
<evidence type="ECO:0000256" key="2">
    <source>
        <dbReference type="SAM" id="Phobius"/>
    </source>
</evidence>
<evidence type="ECO:0000313" key="3">
    <source>
        <dbReference type="EMBL" id="RAL42936.1"/>
    </source>
</evidence>
<organism evidence="3 4">
    <name type="scientific">Cuscuta australis</name>
    <dbReference type="NCBI Taxonomy" id="267555"/>
    <lineage>
        <taxon>Eukaryota</taxon>
        <taxon>Viridiplantae</taxon>
        <taxon>Streptophyta</taxon>
        <taxon>Embryophyta</taxon>
        <taxon>Tracheophyta</taxon>
        <taxon>Spermatophyta</taxon>
        <taxon>Magnoliopsida</taxon>
        <taxon>eudicotyledons</taxon>
        <taxon>Gunneridae</taxon>
        <taxon>Pentapetalae</taxon>
        <taxon>asterids</taxon>
        <taxon>lamiids</taxon>
        <taxon>Solanales</taxon>
        <taxon>Convolvulaceae</taxon>
        <taxon>Cuscuteae</taxon>
        <taxon>Cuscuta</taxon>
        <taxon>Cuscuta subgen. Grammica</taxon>
        <taxon>Cuscuta sect. Cleistogrammica</taxon>
    </lineage>
</organism>
<evidence type="ECO:0000313" key="4">
    <source>
        <dbReference type="Proteomes" id="UP000249390"/>
    </source>
</evidence>
<dbReference type="Proteomes" id="UP000249390">
    <property type="component" value="Unassembled WGS sequence"/>
</dbReference>
<feature type="compositionally biased region" description="Gly residues" evidence="1">
    <location>
        <begin position="8"/>
        <end position="34"/>
    </location>
</feature>
<proteinExistence type="predicted"/>